<accession>A0A0F3GLE9</accession>
<protein>
    <submittedName>
        <fullName evidence="1">Uncharacterized protein</fullName>
    </submittedName>
</protein>
<evidence type="ECO:0000313" key="2">
    <source>
        <dbReference type="Proteomes" id="UP000033423"/>
    </source>
</evidence>
<reference evidence="1 2" key="1">
    <citation type="submission" date="2015-02" db="EMBL/GenBank/DDBJ databases">
        <title>Single-cell genomics of uncultivated deep-branching MTB reveals a conserved set of magnetosome genes.</title>
        <authorList>
            <person name="Kolinko S."/>
            <person name="Richter M."/>
            <person name="Glockner F.O."/>
            <person name="Brachmann A."/>
            <person name="Schuler D."/>
        </authorList>
    </citation>
    <scope>NUCLEOTIDE SEQUENCE [LARGE SCALE GENOMIC DNA]</scope>
    <source>
        <strain evidence="1">TM-1</strain>
    </source>
</reference>
<evidence type="ECO:0000313" key="1">
    <source>
        <dbReference type="EMBL" id="KJU82667.1"/>
    </source>
</evidence>
<proteinExistence type="predicted"/>
<comment type="caution">
    <text evidence="1">The sequence shown here is derived from an EMBL/GenBank/DDBJ whole genome shotgun (WGS) entry which is preliminary data.</text>
</comment>
<dbReference type="EMBL" id="LACI01002218">
    <property type="protein sequence ID" value="KJU82667.1"/>
    <property type="molecule type" value="Genomic_DNA"/>
</dbReference>
<organism evidence="1 2">
    <name type="scientific">Candidatus Magnetobacterium bavaricum</name>
    <dbReference type="NCBI Taxonomy" id="29290"/>
    <lineage>
        <taxon>Bacteria</taxon>
        <taxon>Pseudomonadati</taxon>
        <taxon>Nitrospirota</taxon>
        <taxon>Thermodesulfovibrionia</taxon>
        <taxon>Thermodesulfovibrionales</taxon>
        <taxon>Candidatus Magnetobacteriaceae</taxon>
        <taxon>Candidatus Magnetobacterium</taxon>
    </lineage>
</organism>
<gene>
    <name evidence="1" type="ORF">MBAV_005140</name>
</gene>
<keyword evidence="2" id="KW-1185">Reference proteome</keyword>
<dbReference type="Proteomes" id="UP000033423">
    <property type="component" value="Unassembled WGS sequence"/>
</dbReference>
<sequence length="67" mass="7214">MLSSSGKRSVKAPLSLKTFKVSLFCLLAEGSIRSIMVRFSLISSLLNLAVFSSTDVLPPLAISNTRL</sequence>
<dbReference type="AlphaFoldDB" id="A0A0F3GLE9"/>
<name>A0A0F3GLE9_9BACT</name>